<dbReference type="Gene3D" id="1.10.260.40">
    <property type="entry name" value="lambda repressor-like DNA-binding domains"/>
    <property type="match status" value="1"/>
</dbReference>
<dbReference type="RefSeq" id="WP_201374306.1">
    <property type="nucleotide sequence ID" value="NZ_BNJG01000002.1"/>
</dbReference>
<evidence type="ECO:0000256" key="3">
    <source>
        <dbReference type="ARBA" id="ARBA00023163"/>
    </source>
</evidence>
<evidence type="ECO:0000256" key="4">
    <source>
        <dbReference type="SAM" id="MobiDB-lite"/>
    </source>
</evidence>
<feature type="domain" description="HTH cro/C1-type" evidence="6">
    <location>
        <begin position="32"/>
        <end position="76"/>
    </location>
</feature>
<feature type="domain" description="Transcriptional regulator LacI/GalR-like sensor" evidence="5">
    <location>
        <begin position="253"/>
        <end position="404"/>
    </location>
</feature>
<dbReference type="EMBL" id="BNJG01000002">
    <property type="protein sequence ID" value="GHO58029.1"/>
    <property type="molecule type" value="Genomic_DNA"/>
</dbReference>
<feature type="compositionally biased region" description="Basic and acidic residues" evidence="4">
    <location>
        <begin position="83"/>
        <end position="97"/>
    </location>
</feature>
<keyword evidence="3" id="KW-0804">Transcription</keyword>
<protein>
    <recommendedName>
        <fullName evidence="9">HTH cro/C1-type domain-containing protein</fullName>
    </recommendedName>
</protein>
<evidence type="ECO:0000256" key="1">
    <source>
        <dbReference type="ARBA" id="ARBA00023015"/>
    </source>
</evidence>
<dbReference type="SUPFAM" id="SSF53822">
    <property type="entry name" value="Periplasmic binding protein-like I"/>
    <property type="match status" value="1"/>
</dbReference>
<dbReference type="InterPro" id="IPR028082">
    <property type="entry name" value="Peripla_BP_I"/>
</dbReference>
<name>A0ABQ3UZE8_9CHLR</name>
<evidence type="ECO:0000259" key="5">
    <source>
        <dbReference type="Pfam" id="PF13377"/>
    </source>
</evidence>
<dbReference type="PANTHER" id="PTHR30146:SF153">
    <property type="entry name" value="LACTOSE OPERON REPRESSOR"/>
    <property type="match status" value="1"/>
</dbReference>
<dbReference type="InterPro" id="IPR046335">
    <property type="entry name" value="LacI/GalR-like_sensor"/>
</dbReference>
<evidence type="ECO:0000313" key="7">
    <source>
        <dbReference type="EMBL" id="GHO58029.1"/>
    </source>
</evidence>
<dbReference type="Pfam" id="PF13377">
    <property type="entry name" value="Peripla_BP_3"/>
    <property type="match status" value="1"/>
</dbReference>
<dbReference type="Pfam" id="PF13443">
    <property type="entry name" value="HTH_26"/>
    <property type="match status" value="1"/>
</dbReference>
<dbReference type="Gene3D" id="3.40.50.2300">
    <property type="match status" value="2"/>
</dbReference>
<dbReference type="InterPro" id="IPR001387">
    <property type="entry name" value="Cro/C1-type_HTH"/>
</dbReference>
<keyword evidence="2" id="KW-0238">DNA-binding</keyword>
<keyword evidence="8" id="KW-1185">Reference proteome</keyword>
<dbReference type="InterPro" id="IPR010982">
    <property type="entry name" value="Lambda_DNA-bd_dom_sf"/>
</dbReference>
<dbReference type="Proteomes" id="UP000654345">
    <property type="component" value="Unassembled WGS sequence"/>
</dbReference>
<evidence type="ECO:0000259" key="6">
    <source>
        <dbReference type="Pfam" id="PF13443"/>
    </source>
</evidence>
<reference evidence="7 8" key="1">
    <citation type="journal article" date="2021" name="Int. J. Syst. Evol. Microbiol.">
        <title>Reticulibacter mediterranei gen. nov., sp. nov., within the new family Reticulibacteraceae fam. nov., and Ktedonospora formicarum gen. nov., sp. nov., Ktedonobacter robiniae sp. nov., Dictyobacter formicarum sp. nov. and Dictyobacter arantiisoli sp. nov., belonging to the class Ktedonobacteria.</title>
        <authorList>
            <person name="Yabe S."/>
            <person name="Zheng Y."/>
            <person name="Wang C.M."/>
            <person name="Sakai Y."/>
            <person name="Abe K."/>
            <person name="Yokota A."/>
            <person name="Donadio S."/>
            <person name="Cavaletti L."/>
            <person name="Monciardini P."/>
        </authorList>
    </citation>
    <scope>NUCLEOTIDE SEQUENCE [LARGE SCALE GENOMIC DNA]</scope>
    <source>
        <strain evidence="7 8">SOSP1-30</strain>
    </source>
</reference>
<keyword evidence="1" id="KW-0805">Transcription regulation</keyword>
<evidence type="ECO:0000256" key="2">
    <source>
        <dbReference type="ARBA" id="ARBA00023125"/>
    </source>
</evidence>
<accession>A0ABQ3UZE8</accession>
<evidence type="ECO:0008006" key="9">
    <source>
        <dbReference type="Google" id="ProtNLM"/>
    </source>
</evidence>
<gene>
    <name evidence="7" type="ORF">KSB_65040</name>
</gene>
<feature type="region of interest" description="Disordered" evidence="4">
    <location>
        <begin position="78"/>
        <end position="108"/>
    </location>
</feature>
<evidence type="ECO:0000313" key="8">
    <source>
        <dbReference type="Proteomes" id="UP000654345"/>
    </source>
</evidence>
<organism evidence="7 8">
    <name type="scientific">Ktedonobacter robiniae</name>
    <dbReference type="NCBI Taxonomy" id="2778365"/>
    <lineage>
        <taxon>Bacteria</taxon>
        <taxon>Bacillati</taxon>
        <taxon>Chloroflexota</taxon>
        <taxon>Ktedonobacteria</taxon>
        <taxon>Ktedonobacterales</taxon>
        <taxon>Ktedonobacteraceae</taxon>
        <taxon>Ktedonobacter</taxon>
    </lineage>
</organism>
<sequence>MPVQWNLKQWLAVNHHIYRPTELQTLLEEKANTQLSLQAISSLLNNVPNALRLSTIQALCNALNCTLSDFCEVLPDQPAPHKQHTEDRRRAESESQHIHPSMFPPITNATTSQASVETAIRDIVMQTLAEQGLISQKQEAHPSTISVLIPGWVWSVIPDLTRGVVETISESPYDLALYSISDEEPKNSEQALIERFLATPLSAGLVAIFPGRLSSRLTQLSRQGFPVVVIDDQETQVVPWIGVDNTTGAYMAVRHLLRLGHRRIAHIKGPAHYLVSYARYQGYCQALLEAGLFPDADLILEGDFLPPSGRACATTLFELPHAKRPTAIFAASDQMAYGVLTAAEEYGLSVPRDIALVGFDGDRPSAYTRPPLTTVRQPYFEMGQRGVSLLLSLLQQPGLLNNETLHRATLYLGKNDKNTFTSQQQPIHIQLPAELVVRESCGANFRSPVASPSEPLLP</sequence>
<comment type="caution">
    <text evidence="7">The sequence shown here is derived from an EMBL/GenBank/DDBJ whole genome shotgun (WGS) entry which is preliminary data.</text>
</comment>
<dbReference type="PANTHER" id="PTHR30146">
    <property type="entry name" value="LACI-RELATED TRANSCRIPTIONAL REPRESSOR"/>
    <property type="match status" value="1"/>
</dbReference>
<dbReference type="CDD" id="cd06267">
    <property type="entry name" value="PBP1_LacI_sugar_binding-like"/>
    <property type="match status" value="1"/>
</dbReference>
<proteinExistence type="predicted"/>